<reference evidence="1" key="1">
    <citation type="journal article" date="2015" name="Genome Biol. Evol.">
        <title>Organellar Genomes of White Spruce (Picea glauca): Assembly and Annotation.</title>
        <authorList>
            <person name="Jackman S.D."/>
            <person name="Warren R.L."/>
            <person name="Gibb E.A."/>
            <person name="Vandervalk B.P."/>
            <person name="Mohamadi H."/>
            <person name="Chu J."/>
            <person name="Raymond A."/>
            <person name="Pleasance S."/>
            <person name="Coope R."/>
            <person name="Wildung M.R."/>
            <person name="Ritland C.E."/>
            <person name="Bousquet J."/>
            <person name="Jones S.J."/>
            <person name="Bohlmann J."/>
            <person name="Birol I."/>
        </authorList>
    </citation>
    <scope>NUCLEOTIDE SEQUENCE [LARGE SCALE GENOMIC DNA]</scope>
    <source>
        <tissue evidence="1">Flushing bud</tissue>
    </source>
</reference>
<comment type="caution">
    <text evidence="1">The sequence shown here is derived from an EMBL/GenBank/DDBJ whole genome shotgun (WGS) entry which is preliminary data.</text>
</comment>
<dbReference type="EMBL" id="LKAM01000008">
    <property type="protein sequence ID" value="KUM47035.1"/>
    <property type="molecule type" value="Genomic_DNA"/>
</dbReference>
<geneLocation type="mitochondrion" evidence="1"/>
<gene>
    <name evidence="1" type="primary">cox1</name>
    <name evidence="1" type="ORF">ABT39_MTgene6041</name>
</gene>
<evidence type="ECO:0000313" key="1">
    <source>
        <dbReference type="EMBL" id="KUM47035.1"/>
    </source>
</evidence>
<proteinExistence type="predicted"/>
<dbReference type="SUPFAM" id="SSF81442">
    <property type="entry name" value="Cytochrome c oxidase subunit I-like"/>
    <property type="match status" value="1"/>
</dbReference>
<name>A0A101LXB4_PICGL</name>
<protein>
    <submittedName>
        <fullName evidence="1">Cytochrome c oxidase subunit 1</fullName>
    </submittedName>
</protein>
<sequence length="60" mass="6697">MHDMYAVDTRAYLTAATMIIAVPTGIKSRLATSYGGSQQQCYLHLDLLLYSPRINRGDFS</sequence>
<dbReference type="InterPro" id="IPR036927">
    <property type="entry name" value="Cyt_c_oxase-like_su1_sf"/>
</dbReference>
<dbReference type="AlphaFoldDB" id="A0A101LXB4"/>
<accession>A0A101LXB4</accession>
<keyword evidence="1" id="KW-0496">Mitochondrion</keyword>
<organism evidence="1">
    <name type="scientific">Picea glauca</name>
    <name type="common">White spruce</name>
    <name type="synonym">Pinus glauca</name>
    <dbReference type="NCBI Taxonomy" id="3330"/>
    <lineage>
        <taxon>Eukaryota</taxon>
        <taxon>Viridiplantae</taxon>
        <taxon>Streptophyta</taxon>
        <taxon>Embryophyta</taxon>
        <taxon>Tracheophyta</taxon>
        <taxon>Spermatophyta</taxon>
        <taxon>Pinopsida</taxon>
        <taxon>Pinidae</taxon>
        <taxon>Conifers I</taxon>
        <taxon>Pinales</taxon>
        <taxon>Pinaceae</taxon>
        <taxon>Picea</taxon>
    </lineage>
</organism>